<feature type="domain" description="Mce/MlaD" evidence="8">
    <location>
        <begin position="387"/>
        <end position="446"/>
    </location>
</feature>
<keyword evidence="6 7" id="KW-0472">Membrane</keyword>
<dbReference type="Pfam" id="PF02470">
    <property type="entry name" value="MlaD"/>
    <property type="match status" value="6"/>
</dbReference>
<feature type="domain" description="Mce/MlaD" evidence="8">
    <location>
        <begin position="756"/>
        <end position="831"/>
    </location>
</feature>
<keyword evidence="4 7" id="KW-0812">Transmembrane</keyword>
<gene>
    <name evidence="9" type="ORF">EXU30_19265</name>
</gene>
<dbReference type="InterPro" id="IPR003399">
    <property type="entry name" value="Mce/MlaD"/>
</dbReference>
<evidence type="ECO:0000256" key="1">
    <source>
        <dbReference type="ARBA" id="ARBA00004533"/>
    </source>
</evidence>
<feature type="domain" description="Mce/MlaD" evidence="8">
    <location>
        <begin position="41"/>
        <end position="132"/>
    </location>
</feature>
<dbReference type="RefSeq" id="WP_130602809.1">
    <property type="nucleotide sequence ID" value="NZ_CP036200.1"/>
</dbReference>
<accession>A0A411PM29</accession>
<protein>
    <submittedName>
        <fullName evidence="9">MCE family protein</fullName>
    </submittedName>
</protein>
<keyword evidence="10" id="KW-1185">Reference proteome</keyword>
<dbReference type="EMBL" id="CP036200">
    <property type="protein sequence ID" value="QBF84569.1"/>
    <property type="molecule type" value="Genomic_DNA"/>
</dbReference>
<dbReference type="KEGG" id="smai:EXU30_19265"/>
<keyword evidence="5 7" id="KW-1133">Transmembrane helix</keyword>
<dbReference type="InterPro" id="IPR051800">
    <property type="entry name" value="PqiA-PqiB_transport"/>
</dbReference>
<feature type="domain" description="Mce/MlaD" evidence="8">
    <location>
        <begin position="273"/>
        <end position="361"/>
    </location>
</feature>
<evidence type="ECO:0000256" key="5">
    <source>
        <dbReference type="ARBA" id="ARBA00022989"/>
    </source>
</evidence>
<dbReference type="PANTHER" id="PTHR30462">
    <property type="entry name" value="INTERMEMBRANE TRANSPORT PROTEIN PQIB-RELATED"/>
    <property type="match status" value="1"/>
</dbReference>
<sequence>MTQSESPKIVKKKLFSPVWLLPIVALVLAAWLGYKSVKEAGVEIQIHFPNAAGIEIGKTLVKYQGLTVGKVTDISLDDDLVGVNVRVLMDYRSEPFLNESSQFWLVKPKASITGIEGLDTLFSGNYIAVQPGEGKATTDFVAKQSAPAILPGSRGMVISLKADKLGSLDVGSPLFFRQIPVGNVVSFHLQDDKTIIINSFIEDQYAHLVKQDSRFWNVSGLKVDASLSGISVNTESIASILAGGISFSSGDGEQATYGDQYQLYDSQELAIDGIELKFKIDTGDDVSKGTQIVYRGLTVGEVTQVTLDGDKVAVDAKLEQEYQGLLTADSQFWLAGAHISLDEVKHLSRLVTGHVINILPGNSKESLPAYFELQAEQPDLLLADKLPLTLSADIHTGVSVGAQIRYKQLPIGEVLDIALSDDFNKVSYQIEIYPEYKKLLTQGSYFVHEAALDIKASLDEVSVKTRDINTFMKGAISLIPSFKGESVQANAQMKLYESGDVAQDEFRLAKMHKLSLSANNGADLSVDSPIYYKKMVIGHINRIDWIAEQDSFEFELAIEPKYKKLINERTVFWRNNALSVNASLAGVEVDVAPLAGAIKGSISLGMIDEGIEVQPSAKGLLYEDKQLAMRQAQLVTLTVPASVKLNDNAAIRYQGHQIGFVKQVKLQSDLAFIQANAYLYGEYADHFSKSDSEYYIVDASISLAGIEAPDTLITGPYLGVLPGSADTKARSFKVNLESKFDSHRPSGSVDFVLKDEQLGSIKQGTPVFYRGIAIGQIDGYQLSSSGSHVEIFGHIEKEYTFLINQSSKFWDASGIKLEVGLFSGAQIETGSLETLLAGGISVVTEEITTDNNKLTSGSRFILHHKMNKEWQDWSPEQQR</sequence>
<keyword evidence="2" id="KW-1003">Cell membrane</keyword>
<keyword evidence="3" id="KW-0997">Cell inner membrane</keyword>
<feature type="domain" description="Mce/MlaD" evidence="8">
    <location>
        <begin position="633"/>
        <end position="723"/>
    </location>
</feature>
<evidence type="ECO:0000256" key="3">
    <source>
        <dbReference type="ARBA" id="ARBA00022519"/>
    </source>
</evidence>
<evidence type="ECO:0000256" key="7">
    <source>
        <dbReference type="SAM" id="Phobius"/>
    </source>
</evidence>
<dbReference type="AlphaFoldDB" id="A0A411PM29"/>
<dbReference type="Proteomes" id="UP000291106">
    <property type="component" value="Chromosome"/>
</dbReference>
<dbReference type="OrthoDB" id="9806984at2"/>
<evidence type="ECO:0000313" key="10">
    <source>
        <dbReference type="Proteomes" id="UP000291106"/>
    </source>
</evidence>
<dbReference type="GO" id="GO:0005886">
    <property type="term" value="C:plasma membrane"/>
    <property type="evidence" value="ECO:0007669"/>
    <property type="project" value="UniProtKB-SubCell"/>
</dbReference>
<evidence type="ECO:0000256" key="2">
    <source>
        <dbReference type="ARBA" id="ARBA00022475"/>
    </source>
</evidence>
<evidence type="ECO:0000256" key="6">
    <source>
        <dbReference type="ARBA" id="ARBA00023136"/>
    </source>
</evidence>
<organism evidence="9 10">
    <name type="scientific">Shewanella maritima</name>
    <dbReference type="NCBI Taxonomy" id="2520507"/>
    <lineage>
        <taxon>Bacteria</taxon>
        <taxon>Pseudomonadati</taxon>
        <taxon>Pseudomonadota</taxon>
        <taxon>Gammaproteobacteria</taxon>
        <taxon>Alteromonadales</taxon>
        <taxon>Shewanellaceae</taxon>
        <taxon>Shewanella</taxon>
    </lineage>
</organism>
<name>A0A411PM29_9GAMM</name>
<feature type="domain" description="Mce/MlaD" evidence="8">
    <location>
        <begin position="157"/>
        <end position="214"/>
    </location>
</feature>
<evidence type="ECO:0000313" key="9">
    <source>
        <dbReference type="EMBL" id="QBF84569.1"/>
    </source>
</evidence>
<feature type="transmembrane region" description="Helical" evidence="7">
    <location>
        <begin position="14"/>
        <end position="34"/>
    </location>
</feature>
<reference evidence="9 10" key="1">
    <citation type="submission" date="2019-02" db="EMBL/GenBank/DDBJ databases">
        <title>Shewanella sp. D4-2 isolated from Dokdo Island.</title>
        <authorList>
            <person name="Baek K."/>
        </authorList>
    </citation>
    <scope>NUCLEOTIDE SEQUENCE [LARGE SCALE GENOMIC DNA]</scope>
    <source>
        <strain evidence="9 10">D4-2</strain>
    </source>
</reference>
<proteinExistence type="predicted"/>
<evidence type="ECO:0000256" key="4">
    <source>
        <dbReference type="ARBA" id="ARBA00022692"/>
    </source>
</evidence>
<dbReference type="PANTHER" id="PTHR30462:SF0">
    <property type="entry name" value="INTERMEMBRANE TRANSPORT PROTEIN YEBT"/>
    <property type="match status" value="1"/>
</dbReference>
<evidence type="ECO:0000259" key="8">
    <source>
        <dbReference type="Pfam" id="PF02470"/>
    </source>
</evidence>
<comment type="subcellular location">
    <subcellularLocation>
        <location evidence="1">Cell inner membrane</location>
    </subcellularLocation>
</comment>